<dbReference type="Gene3D" id="1.20.1250.20">
    <property type="entry name" value="MFS general substrate transporter like domains"/>
    <property type="match status" value="1"/>
</dbReference>
<sequence length="442" mass="47294">MSLDENLVKLRLVPLLSMTIFISVLNGVMFNVAIPDIAAHYHISPGLVSWVITAYVVIFAFGSVVYVRLADRFAIRNIITFGLTLFCIGSLLGFFSSSFAMLIVARVVQAAGASGVPALGMLLATVYVPHHLRGATLGVIASTVALSSGVGPIVGGFLAGSFDWNYLFLVPLLLLPIMPLLRHYLPLDEAQQKKPFDLRGALYLCVAVASLLTALTQFLWLFLAPAILSALLFRWHIRRAPFPFISTQLLQRPAYRGTIAAVFLVMSTVFGMLFAMPMLLRHLHDLPTFSIGIFLFPAAMCAALAGWLFGKIADRRGPTFVVAAGHGALMLGFSLLAITAGTSALISAACLVIAHSGFAMVHSSLAASVSNTLPRELTGMGMGVFNLVFFISGAFGTALTGITLEQLQVSSHQSFSILFGGLTVVAMLALFVFSRACRQGSC</sequence>
<feature type="transmembrane region" description="Helical" evidence="6">
    <location>
        <begin position="320"/>
        <end position="338"/>
    </location>
</feature>
<dbReference type="InterPro" id="IPR020846">
    <property type="entry name" value="MFS_dom"/>
</dbReference>
<feature type="transmembrane region" description="Helical" evidence="6">
    <location>
        <begin position="344"/>
        <end position="365"/>
    </location>
</feature>
<feature type="transmembrane region" description="Helical" evidence="6">
    <location>
        <begin position="377"/>
        <end position="402"/>
    </location>
</feature>
<evidence type="ECO:0000256" key="1">
    <source>
        <dbReference type="ARBA" id="ARBA00004141"/>
    </source>
</evidence>
<dbReference type="PROSITE" id="PS50850">
    <property type="entry name" value="MFS"/>
    <property type="match status" value="1"/>
</dbReference>
<evidence type="ECO:0000256" key="4">
    <source>
        <dbReference type="ARBA" id="ARBA00022989"/>
    </source>
</evidence>
<feature type="transmembrane region" description="Helical" evidence="6">
    <location>
        <begin position="79"/>
        <end position="104"/>
    </location>
</feature>
<dbReference type="GO" id="GO:0016020">
    <property type="term" value="C:membrane"/>
    <property type="evidence" value="ECO:0007669"/>
    <property type="project" value="UniProtKB-SubCell"/>
</dbReference>
<evidence type="ECO:0000313" key="8">
    <source>
        <dbReference type="EMBL" id="MBB5021829.1"/>
    </source>
</evidence>
<dbReference type="PRINTS" id="PR01036">
    <property type="entry name" value="TCRTETB"/>
</dbReference>
<feature type="transmembrane region" description="Helical" evidence="6">
    <location>
        <begin position="110"/>
        <end position="128"/>
    </location>
</feature>
<dbReference type="Proteomes" id="UP000528322">
    <property type="component" value="Unassembled WGS sequence"/>
</dbReference>
<dbReference type="RefSeq" id="WP_183731252.1">
    <property type="nucleotide sequence ID" value="NZ_JACHID010000006.1"/>
</dbReference>
<feature type="transmembrane region" description="Helical" evidence="6">
    <location>
        <begin position="286"/>
        <end position="308"/>
    </location>
</feature>
<evidence type="ECO:0000313" key="9">
    <source>
        <dbReference type="Proteomes" id="UP000528322"/>
    </source>
</evidence>
<dbReference type="GO" id="GO:0022857">
    <property type="term" value="F:transmembrane transporter activity"/>
    <property type="evidence" value="ECO:0007669"/>
    <property type="project" value="InterPro"/>
</dbReference>
<feature type="transmembrane region" description="Helical" evidence="6">
    <location>
        <begin position="414"/>
        <end position="433"/>
    </location>
</feature>
<proteinExistence type="predicted"/>
<organism evidence="8 9">
    <name type="scientific">Desulfurispira natronophila</name>
    <dbReference type="NCBI Taxonomy" id="682562"/>
    <lineage>
        <taxon>Bacteria</taxon>
        <taxon>Pseudomonadati</taxon>
        <taxon>Chrysiogenota</taxon>
        <taxon>Chrysiogenia</taxon>
        <taxon>Chrysiogenales</taxon>
        <taxon>Chrysiogenaceae</taxon>
        <taxon>Desulfurispira</taxon>
    </lineage>
</organism>
<dbReference type="PANTHER" id="PTHR42718:SF9">
    <property type="entry name" value="MAJOR FACILITATOR SUPERFAMILY MULTIDRUG TRANSPORTER MFSC"/>
    <property type="match status" value="1"/>
</dbReference>
<dbReference type="Pfam" id="PF07690">
    <property type="entry name" value="MFS_1"/>
    <property type="match status" value="1"/>
</dbReference>
<evidence type="ECO:0000259" key="7">
    <source>
        <dbReference type="PROSITE" id="PS50850"/>
    </source>
</evidence>
<dbReference type="PANTHER" id="PTHR42718">
    <property type="entry name" value="MAJOR FACILITATOR SUPERFAMILY MULTIDRUG TRANSPORTER MFSC"/>
    <property type="match status" value="1"/>
</dbReference>
<keyword evidence="5 6" id="KW-0472">Membrane</keyword>
<feature type="transmembrane region" description="Helical" evidence="6">
    <location>
        <begin position="164"/>
        <end position="184"/>
    </location>
</feature>
<evidence type="ECO:0000256" key="3">
    <source>
        <dbReference type="ARBA" id="ARBA00022692"/>
    </source>
</evidence>
<gene>
    <name evidence="8" type="ORF">HNR37_001143</name>
</gene>
<feature type="domain" description="Major facilitator superfamily (MFS) profile" evidence="7">
    <location>
        <begin position="12"/>
        <end position="438"/>
    </location>
</feature>
<dbReference type="CDD" id="cd17321">
    <property type="entry name" value="MFS_MMR_MDR_like"/>
    <property type="match status" value="1"/>
</dbReference>
<keyword evidence="4 6" id="KW-1133">Transmembrane helix</keyword>
<comment type="caution">
    <text evidence="8">The sequence shown here is derived from an EMBL/GenBank/DDBJ whole genome shotgun (WGS) entry which is preliminary data.</text>
</comment>
<feature type="transmembrane region" description="Helical" evidence="6">
    <location>
        <begin position="196"/>
        <end position="212"/>
    </location>
</feature>
<dbReference type="AlphaFoldDB" id="A0A7W7Y4E3"/>
<name>A0A7W7Y4E3_9BACT</name>
<feature type="transmembrane region" description="Helical" evidence="6">
    <location>
        <begin position="46"/>
        <end position="67"/>
    </location>
</feature>
<keyword evidence="9" id="KW-1185">Reference proteome</keyword>
<protein>
    <submittedName>
        <fullName evidence="8">DHA2 family metal-tetracycline-proton antiporter-like MFS transporter</fullName>
    </submittedName>
</protein>
<dbReference type="Gene3D" id="1.20.1720.10">
    <property type="entry name" value="Multidrug resistance protein D"/>
    <property type="match status" value="1"/>
</dbReference>
<evidence type="ECO:0000256" key="2">
    <source>
        <dbReference type="ARBA" id="ARBA00022448"/>
    </source>
</evidence>
<keyword evidence="3 6" id="KW-0812">Transmembrane</keyword>
<feature type="transmembrane region" description="Helical" evidence="6">
    <location>
        <begin position="12"/>
        <end position="34"/>
    </location>
</feature>
<comment type="subcellular location">
    <subcellularLocation>
        <location evidence="1">Membrane</location>
        <topology evidence="1">Multi-pass membrane protein</topology>
    </subcellularLocation>
</comment>
<accession>A0A7W7Y4E3</accession>
<feature type="transmembrane region" description="Helical" evidence="6">
    <location>
        <begin position="135"/>
        <end position="158"/>
    </location>
</feature>
<feature type="transmembrane region" description="Helical" evidence="6">
    <location>
        <begin position="258"/>
        <end position="280"/>
    </location>
</feature>
<dbReference type="SUPFAM" id="SSF103473">
    <property type="entry name" value="MFS general substrate transporter"/>
    <property type="match status" value="1"/>
</dbReference>
<dbReference type="EMBL" id="JACHID010000006">
    <property type="protein sequence ID" value="MBB5021829.1"/>
    <property type="molecule type" value="Genomic_DNA"/>
</dbReference>
<evidence type="ECO:0000256" key="5">
    <source>
        <dbReference type="ARBA" id="ARBA00023136"/>
    </source>
</evidence>
<dbReference type="InterPro" id="IPR011701">
    <property type="entry name" value="MFS"/>
</dbReference>
<dbReference type="InterPro" id="IPR036259">
    <property type="entry name" value="MFS_trans_sf"/>
</dbReference>
<evidence type="ECO:0000256" key="6">
    <source>
        <dbReference type="SAM" id="Phobius"/>
    </source>
</evidence>
<keyword evidence="2" id="KW-0813">Transport</keyword>
<reference evidence="8 9" key="1">
    <citation type="submission" date="2020-08" db="EMBL/GenBank/DDBJ databases">
        <title>Genomic Encyclopedia of Type Strains, Phase IV (KMG-IV): sequencing the most valuable type-strain genomes for metagenomic binning, comparative biology and taxonomic classification.</title>
        <authorList>
            <person name="Goeker M."/>
        </authorList>
    </citation>
    <scope>NUCLEOTIDE SEQUENCE [LARGE SCALE GENOMIC DNA]</scope>
    <source>
        <strain evidence="8 9">DSM 22071</strain>
    </source>
</reference>